<dbReference type="Proteomes" id="UP000094070">
    <property type="component" value="Unassembled WGS sequence"/>
</dbReference>
<dbReference type="STRING" id="1188252.A1QC_15185"/>
<dbReference type="RefSeq" id="WP_017025680.1">
    <property type="nucleotide sequence ID" value="NZ_AJYK02000039.1"/>
</dbReference>
<proteinExistence type="predicted"/>
<dbReference type="eggNOG" id="COG2226">
    <property type="taxonomic scope" value="Bacteria"/>
</dbReference>
<evidence type="ECO:0000313" key="2">
    <source>
        <dbReference type="EMBL" id="OEF27248.1"/>
    </source>
</evidence>
<keyword evidence="3" id="KW-1185">Reference proteome</keyword>
<dbReference type="AlphaFoldDB" id="A0A1E5E3W6"/>
<dbReference type="InterPro" id="IPR029063">
    <property type="entry name" value="SAM-dependent_MTases_sf"/>
</dbReference>
<keyword evidence="2" id="KW-0808">Transferase</keyword>
<evidence type="ECO:0000259" key="1">
    <source>
        <dbReference type="Pfam" id="PF08241"/>
    </source>
</evidence>
<dbReference type="InterPro" id="IPR013216">
    <property type="entry name" value="Methyltransf_11"/>
</dbReference>
<dbReference type="Pfam" id="PF08241">
    <property type="entry name" value="Methyltransf_11"/>
    <property type="match status" value="1"/>
</dbReference>
<name>A0A1E5E3W6_9VIBR</name>
<sequence>MSEWDAVADLVNFNLEISVSDLLAFVPVESKILDFGCGYGRVTHQISELGYSKIIGIDSSKEMISRGLSEYPELDLRYLSGDVLPFADSEFDSIITCAVFTCIAEQNSREKVLSELRRVLKPNGVIYLAEFCSEFSLRFMSGTGVSMWHSKQIELEALLTGFNIETSILVETSTMSGHESKASHIIARKII</sequence>
<gene>
    <name evidence="2" type="ORF">A1QC_15185</name>
</gene>
<dbReference type="PANTHER" id="PTHR43591">
    <property type="entry name" value="METHYLTRANSFERASE"/>
    <property type="match status" value="1"/>
</dbReference>
<protein>
    <submittedName>
        <fullName evidence="2">SAM-dependent methyltransferase</fullName>
    </submittedName>
</protein>
<evidence type="ECO:0000313" key="3">
    <source>
        <dbReference type="Proteomes" id="UP000094070"/>
    </source>
</evidence>
<dbReference type="EMBL" id="AJYK02000039">
    <property type="protein sequence ID" value="OEF27248.1"/>
    <property type="molecule type" value="Genomic_DNA"/>
</dbReference>
<keyword evidence="2" id="KW-0489">Methyltransferase</keyword>
<dbReference type="PANTHER" id="PTHR43591:SF110">
    <property type="entry name" value="RHODANESE DOMAIN-CONTAINING PROTEIN"/>
    <property type="match status" value="1"/>
</dbReference>
<dbReference type="CDD" id="cd02440">
    <property type="entry name" value="AdoMet_MTases"/>
    <property type="match status" value="1"/>
</dbReference>
<dbReference type="SUPFAM" id="SSF53335">
    <property type="entry name" value="S-adenosyl-L-methionine-dependent methyltransferases"/>
    <property type="match status" value="1"/>
</dbReference>
<dbReference type="GO" id="GO:0032259">
    <property type="term" value="P:methylation"/>
    <property type="evidence" value="ECO:0007669"/>
    <property type="project" value="UniProtKB-KW"/>
</dbReference>
<comment type="caution">
    <text evidence="2">The sequence shown here is derived from an EMBL/GenBank/DDBJ whole genome shotgun (WGS) entry which is preliminary data.</text>
</comment>
<organism evidence="2 3">
    <name type="scientific">Vibrio rumoiensis 1S-45</name>
    <dbReference type="NCBI Taxonomy" id="1188252"/>
    <lineage>
        <taxon>Bacteria</taxon>
        <taxon>Pseudomonadati</taxon>
        <taxon>Pseudomonadota</taxon>
        <taxon>Gammaproteobacteria</taxon>
        <taxon>Vibrionales</taxon>
        <taxon>Vibrionaceae</taxon>
        <taxon>Vibrio</taxon>
    </lineage>
</organism>
<dbReference type="GO" id="GO:0008757">
    <property type="term" value="F:S-adenosylmethionine-dependent methyltransferase activity"/>
    <property type="evidence" value="ECO:0007669"/>
    <property type="project" value="InterPro"/>
</dbReference>
<reference evidence="2 3" key="1">
    <citation type="journal article" date="2012" name="Science">
        <title>Ecological populations of bacteria act as socially cohesive units of antibiotic production and resistance.</title>
        <authorList>
            <person name="Cordero O.X."/>
            <person name="Wildschutte H."/>
            <person name="Kirkup B."/>
            <person name="Proehl S."/>
            <person name="Ngo L."/>
            <person name="Hussain F."/>
            <person name="Le Roux F."/>
            <person name="Mincer T."/>
            <person name="Polz M.F."/>
        </authorList>
    </citation>
    <scope>NUCLEOTIDE SEQUENCE [LARGE SCALE GENOMIC DNA]</scope>
    <source>
        <strain evidence="2 3">1S-45</strain>
    </source>
</reference>
<dbReference type="OrthoDB" id="5750352at2"/>
<accession>A0A1E5E3W6</accession>
<feature type="domain" description="Methyltransferase type 11" evidence="1">
    <location>
        <begin position="33"/>
        <end position="127"/>
    </location>
</feature>
<dbReference type="Gene3D" id="3.40.50.150">
    <property type="entry name" value="Vaccinia Virus protein VP39"/>
    <property type="match status" value="1"/>
</dbReference>